<evidence type="ECO:0008006" key="6">
    <source>
        <dbReference type="Google" id="ProtNLM"/>
    </source>
</evidence>
<dbReference type="VEuPathDB" id="FungiDB:CCM_04224"/>
<dbReference type="Pfam" id="PF12657">
    <property type="entry name" value="TFIIIC_delta"/>
    <property type="match status" value="1"/>
</dbReference>
<dbReference type="Pfam" id="PF12660">
    <property type="entry name" value="zf-TFIIIC"/>
    <property type="match status" value="1"/>
</dbReference>
<feature type="compositionally biased region" description="Acidic residues" evidence="1">
    <location>
        <begin position="526"/>
        <end position="539"/>
    </location>
</feature>
<name>A0A2H4SL45_CORMI</name>
<evidence type="ECO:0000313" key="4">
    <source>
        <dbReference type="EMBL" id="ATY63831.1"/>
    </source>
</evidence>
<proteinExistence type="predicted"/>
<dbReference type="InterPro" id="IPR024764">
    <property type="entry name" value="TFIIIC_Znf"/>
</dbReference>
<protein>
    <recommendedName>
        <fullName evidence="6">Transcription factor IIIC 90kDa subunit N-terminal domain-containing protein</fullName>
    </recommendedName>
</protein>
<accession>A0A2H4SL45</accession>
<evidence type="ECO:0000259" key="3">
    <source>
        <dbReference type="Pfam" id="PF12660"/>
    </source>
</evidence>
<dbReference type="InterPro" id="IPR024761">
    <property type="entry name" value="TFIIIC_delta_N"/>
</dbReference>
<dbReference type="OrthoDB" id="192611at2759"/>
<feature type="domain" description="Transcription factor IIIC 90kDa subunit N-terminal" evidence="2">
    <location>
        <begin position="41"/>
        <end position="608"/>
    </location>
</feature>
<organism evidence="4 5">
    <name type="scientific">Cordyceps militaris</name>
    <name type="common">Caterpillar fungus</name>
    <name type="synonym">Clavaria militaris</name>
    <dbReference type="NCBI Taxonomy" id="73501"/>
    <lineage>
        <taxon>Eukaryota</taxon>
        <taxon>Fungi</taxon>
        <taxon>Dikarya</taxon>
        <taxon>Ascomycota</taxon>
        <taxon>Pezizomycotina</taxon>
        <taxon>Sordariomycetes</taxon>
        <taxon>Hypocreomycetidae</taxon>
        <taxon>Hypocreales</taxon>
        <taxon>Cordycipitaceae</taxon>
        <taxon>Cordyceps</taxon>
    </lineage>
</organism>
<sequence length="775" mass="84435">MDKSKVCKVGYQDEADEFQDAPPLQNLSLASRPLTSHSIAWSCDAELAIATLEGIHIFLPEYPRSSGGDGGEKPPSERYATSPQFPLFMQTSGSLRPDPAINAPLCRFAGVQDLPPPPPLPGGADGGAGGFPGVGSGKITGAGASLGQIIRVEWSPSGLGSNLRPVLAALTGHGAITCFGEYLDLRKGAPSTAQVRSFKNWRTLWGLGAQLPLPVVGETRRKELSADVQIMDERITAFSWAQEILPGRALLAYRTDEKDVVIMAVQFYSRESAPDEKGWDIREVARFAARGPHVAMDVLDPDFVSSGSSFSLKWSPWVSHQGAQIAAVSYIADNYVGFRRVTIRGAWEQGEMPPITVDEHDFKSICLYLSTDAFLEWENRPLSDDGVLIMRGIIASPFIPYPFQIPLLESLSAAIPRHRTSLCSTTHPNEEIPTNPITGLFYVTSLYYPGSQYIGLVIHHVDPSSRQLAPHYSLVRQSCTATNQDWFQTNLPEDEAPIPQWAEDLGQRTVRLIPLIRALQGKDIDSDYDSESDDIDTEPDAGGLENLDGRGLAAGSVADSDVQIQEVPESTEERQVHPRRFRLWGLAASPGDGCTAAVVTKYNTQHPSRRDRAEVMFGWHVPEETTVTGKKPAAVSLLPARATTEARVWEWMYGRGPPVRGTTHPTDSFPLASHGTTVRRQFQSVLPRIRCVFCDAEMREEGAEAVCANGHSFATCGSSGMPIMAPGISRVCAVCGMRCLQVSELHRLAKEHLGHDMTLDVHAEICGGCGGKFIS</sequence>
<feature type="domain" description="Transcription factor IIIC putative zinc-finger" evidence="3">
    <location>
        <begin position="690"/>
        <end position="773"/>
    </location>
</feature>
<dbReference type="AlphaFoldDB" id="A0A2H4SL45"/>
<dbReference type="Proteomes" id="UP000323067">
    <property type="component" value="Chromosome v"/>
</dbReference>
<evidence type="ECO:0000313" key="5">
    <source>
        <dbReference type="Proteomes" id="UP000323067"/>
    </source>
</evidence>
<reference evidence="4 5" key="1">
    <citation type="journal article" date="2017" name="BMC Genomics">
        <title>Chromosome level assembly and secondary metabolite potential of the parasitic fungus Cordyceps militaris.</title>
        <authorList>
            <person name="Kramer G.J."/>
            <person name="Nodwell J.R."/>
        </authorList>
    </citation>
    <scope>NUCLEOTIDE SEQUENCE [LARGE SCALE GENOMIC DNA]</scope>
    <source>
        <strain evidence="4 5">ATCC 34164</strain>
    </source>
</reference>
<feature type="region of interest" description="Disordered" evidence="1">
    <location>
        <begin position="524"/>
        <end position="551"/>
    </location>
</feature>
<evidence type="ECO:0000259" key="2">
    <source>
        <dbReference type="Pfam" id="PF12657"/>
    </source>
</evidence>
<gene>
    <name evidence="4" type="ORF">A9K55_004426</name>
</gene>
<dbReference type="VEuPathDB" id="FungiDB:A9K55_004426"/>
<dbReference type="EMBL" id="CP023325">
    <property type="protein sequence ID" value="ATY63831.1"/>
    <property type="molecule type" value="Genomic_DNA"/>
</dbReference>
<evidence type="ECO:0000256" key="1">
    <source>
        <dbReference type="SAM" id="MobiDB-lite"/>
    </source>
</evidence>